<evidence type="ECO:0000313" key="1">
    <source>
        <dbReference type="EMBL" id="PIK39241.1"/>
    </source>
</evidence>
<dbReference type="AlphaFoldDB" id="A0A2G8JU04"/>
<organism evidence="1 2">
    <name type="scientific">Stichopus japonicus</name>
    <name type="common">Sea cucumber</name>
    <dbReference type="NCBI Taxonomy" id="307972"/>
    <lineage>
        <taxon>Eukaryota</taxon>
        <taxon>Metazoa</taxon>
        <taxon>Echinodermata</taxon>
        <taxon>Eleutherozoa</taxon>
        <taxon>Echinozoa</taxon>
        <taxon>Holothuroidea</taxon>
        <taxon>Aspidochirotacea</taxon>
        <taxon>Aspidochirotida</taxon>
        <taxon>Stichopodidae</taxon>
        <taxon>Apostichopus</taxon>
    </lineage>
</organism>
<keyword evidence="2" id="KW-1185">Reference proteome</keyword>
<evidence type="ECO:0008006" key="3">
    <source>
        <dbReference type="Google" id="ProtNLM"/>
    </source>
</evidence>
<protein>
    <recommendedName>
        <fullName evidence="3">Sterile alpha motif domain-containing protein 3-like</fullName>
    </recommendedName>
</protein>
<gene>
    <name evidence="1" type="ORF">BSL78_23915</name>
</gene>
<proteinExistence type="predicted"/>
<comment type="caution">
    <text evidence="1">The sequence shown here is derived from an EMBL/GenBank/DDBJ whole genome shotgun (WGS) entry which is preliminary data.</text>
</comment>
<evidence type="ECO:0000313" key="2">
    <source>
        <dbReference type="Proteomes" id="UP000230750"/>
    </source>
</evidence>
<sequence>MEVEGTGASLIQLTAKACQLFQLDVVTMQAWDKDFEEWADLDDDQTVPTNTKIKVLSTPSLVTLDASCSSEASCVGSIQSQDDSQQYEPSCSVLPVKTSTPTRSSLVTKSNWHISYKIPAFPDSVADKLRAGKLLKEAERSAVLESIYDDVKLYTYYPTALQYETIVKMLLDTYPKMKVQPDMAEADVTSLWKIRMQYKFCNARKREDSSIPAVKSRKRKAKTPPQTVKGKLDVPIWGMKNYLPSRPESEDDISINKHIEWMKLELSKKKPNYARVEECMSITLADRRRLIVEEDATSEVVKKVYPWLFEDEEILLEFKRLEGKTTMAQLLGEGLSKYGDAIIRCTLKMKHPTVIDTAMKNTSMEKDEGARKESRMHAAILSVPTLLNEKLGAMIVFADEDSVTDLSDVPVYIQVTEDEGVPEYTVIVETLEVATSKSLFAAMCNYLAVFYVLNMAYEPLLKKTLQFFQKIILNIDDTTPADKSVNKILEKLNMQMAKK</sequence>
<dbReference type="PANTHER" id="PTHR31025">
    <property type="entry name" value="SI:CH211-196P9.1-RELATED"/>
    <property type="match status" value="1"/>
</dbReference>
<dbReference type="OrthoDB" id="6512834at2759"/>
<dbReference type="PANTHER" id="PTHR31025:SF9">
    <property type="entry name" value="SI:DKEY-286J15.1"/>
    <property type="match status" value="1"/>
</dbReference>
<dbReference type="Proteomes" id="UP000230750">
    <property type="component" value="Unassembled WGS sequence"/>
</dbReference>
<name>A0A2G8JU04_STIJA</name>
<reference evidence="1 2" key="1">
    <citation type="journal article" date="2017" name="PLoS Biol.">
        <title>The sea cucumber genome provides insights into morphological evolution and visceral regeneration.</title>
        <authorList>
            <person name="Zhang X."/>
            <person name="Sun L."/>
            <person name="Yuan J."/>
            <person name="Sun Y."/>
            <person name="Gao Y."/>
            <person name="Zhang L."/>
            <person name="Li S."/>
            <person name="Dai H."/>
            <person name="Hamel J.F."/>
            <person name="Liu C."/>
            <person name="Yu Y."/>
            <person name="Liu S."/>
            <person name="Lin W."/>
            <person name="Guo K."/>
            <person name="Jin S."/>
            <person name="Xu P."/>
            <person name="Storey K.B."/>
            <person name="Huan P."/>
            <person name="Zhang T."/>
            <person name="Zhou Y."/>
            <person name="Zhang J."/>
            <person name="Lin C."/>
            <person name="Li X."/>
            <person name="Xing L."/>
            <person name="Huo D."/>
            <person name="Sun M."/>
            <person name="Wang L."/>
            <person name="Mercier A."/>
            <person name="Li F."/>
            <person name="Yang H."/>
            <person name="Xiang J."/>
        </authorList>
    </citation>
    <scope>NUCLEOTIDE SEQUENCE [LARGE SCALE GENOMIC DNA]</scope>
    <source>
        <strain evidence="1">Shaxun</strain>
        <tissue evidence="1">Muscle</tissue>
    </source>
</reference>
<accession>A0A2G8JU04</accession>
<dbReference type="EMBL" id="MRZV01001260">
    <property type="protein sequence ID" value="PIK39241.1"/>
    <property type="molecule type" value="Genomic_DNA"/>
</dbReference>